<keyword evidence="1" id="KW-0472">Membrane</keyword>
<evidence type="ECO:0000313" key="3">
    <source>
        <dbReference type="Proteomes" id="UP000272238"/>
    </source>
</evidence>
<protein>
    <submittedName>
        <fullName evidence="2">Uncharacterized protein</fullName>
    </submittedName>
</protein>
<feature type="transmembrane region" description="Helical" evidence="1">
    <location>
        <begin position="6"/>
        <end position="22"/>
    </location>
</feature>
<feature type="transmembrane region" description="Helical" evidence="1">
    <location>
        <begin position="29"/>
        <end position="47"/>
    </location>
</feature>
<organism evidence="2 3">
    <name type="scientific">Ureibacillus endophyticus</name>
    <dbReference type="NCBI Taxonomy" id="1978490"/>
    <lineage>
        <taxon>Bacteria</taxon>
        <taxon>Bacillati</taxon>
        <taxon>Bacillota</taxon>
        <taxon>Bacilli</taxon>
        <taxon>Bacillales</taxon>
        <taxon>Caryophanaceae</taxon>
        <taxon>Ureibacillus</taxon>
    </lineage>
</organism>
<sequence>MGYLLIVILIMAILSLILNFIGKKISYSYILYTPPISLSVGICLYLVKLFNIDYPVEGFSIIFDLLVLTALITVWIFAIIETIIIDVIEQGPEIKDDFSYLGKKLVTLCKLAVERMKSKHTKLEPFELMEEETVENVEKREKVTQK</sequence>
<dbReference type="AlphaFoldDB" id="A0A494Z7B2"/>
<gene>
    <name evidence="2" type="ORF">D8M03_05430</name>
</gene>
<reference evidence="2 3" key="1">
    <citation type="journal article" date="2016" name="Antonie Van Leeuwenhoek">
        <title>Lysinibacillus endophyticus sp. nov., an indole-3-acetic acid producing endophytic bacterium isolated from corn root (Zea mays cv. Xinken-5).</title>
        <authorList>
            <person name="Yu J."/>
            <person name="Guan X."/>
            <person name="Liu C."/>
            <person name="Xiang W."/>
            <person name="Yu Z."/>
            <person name="Liu X."/>
            <person name="Wang G."/>
        </authorList>
    </citation>
    <scope>NUCLEOTIDE SEQUENCE [LARGE SCALE GENOMIC DNA]</scope>
    <source>
        <strain evidence="2 3">DSM 100506</strain>
    </source>
</reference>
<evidence type="ECO:0000313" key="2">
    <source>
        <dbReference type="EMBL" id="RKQ18488.1"/>
    </source>
</evidence>
<name>A0A494Z7B2_9BACL</name>
<evidence type="ECO:0000256" key="1">
    <source>
        <dbReference type="SAM" id="Phobius"/>
    </source>
</evidence>
<dbReference type="RefSeq" id="WP_121213759.1">
    <property type="nucleotide sequence ID" value="NZ_RBZN01000008.1"/>
</dbReference>
<accession>A0A494Z7B2</accession>
<keyword evidence="1" id="KW-1133">Transmembrane helix</keyword>
<dbReference type="OrthoDB" id="2739981at2"/>
<keyword evidence="3" id="KW-1185">Reference proteome</keyword>
<dbReference type="EMBL" id="RBZN01000008">
    <property type="protein sequence ID" value="RKQ18488.1"/>
    <property type="molecule type" value="Genomic_DNA"/>
</dbReference>
<keyword evidence="1" id="KW-0812">Transmembrane</keyword>
<feature type="transmembrane region" description="Helical" evidence="1">
    <location>
        <begin position="59"/>
        <end position="80"/>
    </location>
</feature>
<comment type="caution">
    <text evidence="2">The sequence shown here is derived from an EMBL/GenBank/DDBJ whole genome shotgun (WGS) entry which is preliminary data.</text>
</comment>
<dbReference type="Proteomes" id="UP000272238">
    <property type="component" value="Unassembled WGS sequence"/>
</dbReference>
<proteinExistence type="predicted"/>